<dbReference type="PANTHER" id="PTHR13271">
    <property type="entry name" value="UNCHARACTERIZED PUTATIVE METHYLTRANSFERASE"/>
    <property type="match status" value="1"/>
</dbReference>
<dbReference type="OrthoDB" id="426421at2759"/>
<dbReference type="GO" id="GO:0016279">
    <property type="term" value="F:protein-lysine N-methyltransferase activity"/>
    <property type="evidence" value="ECO:0007669"/>
    <property type="project" value="TreeGrafter"/>
</dbReference>
<dbReference type="PANTHER" id="PTHR13271:SF116">
    <property type="entry name" value="F21J9.27"/>
    <property type="match status" value="1"/>
</dbReference>
<dbReference type="OMA" id="MINHEFF"/>
<evidence type="ECO:0000313" key="2">
    <source>
        <dbReference type="EMBL" id="CEM30725.1"/>
    </source>
</evidence>
<dbReference type="InterPro" id="IPR001214">
    <property type="entry name" value="SET_dom"/>
</dbReference>
<accession>A0A0G4GL51</accession>
<dbReference type="InterPro" id="IPR050600">
    <property type="entry name" value="SETD3_SETD6_MTase"/>
</dbReference>
<dbReference type="Proteomes" id="UP000041254">
    <property type="component" value="Unassembled WGS sequence"/>
</dbReference>
<feature type="domain" description="SET" evidence="1">
    <location>
        <begin position="30"/>
        <end position="286"/>
    </location>
</feature>
<proteinExistence type="predicted"/>
<gene>
    <name evidence="2" type="ORF">Vbra_10056</name>
</gene>
<dbReference type="Gene3D" id="3.90.1410.10">
    <property type="entry name" value="set domain protein methyltransferase, domain 1"/>
    <property type="match status" value="1"/>
</dbReference>
<name>A0A0G4GL51_VITBC</name>
<dbReference type="VEuPathDB" id="CryptoDB:Vbra_10056"/>
<dbReference type="EMBL" id="CDMY01000705">
    <property type="protein sequence ID" value="CEM30725.1"/>
    <property type="molecule type" value="Genomic_DNA"/>
</dbReference>
<dbReference type="PROSITE" id="PS50280">
    <property type="entry name" value="SET"/>
    <property type="match status" value="1"/>
</dbReference>
<dbReference type="STRING" id="1169540.A0A0G4GL51"/>
<dbReference type="PhylomeDB" id="A0A0G4GL51"/>
<dbReference type="Pfam" id="PF00856">
    <property type="entry name" value="SET"/>
    <property type="match status" value="1"/>
</dbReference>
<keyword evidence="3" id="KW-1185">Reference proteome</keyword>
<protein>
    <recommendedName>
        <fullName evidence="1">SET domain-containing protein</fullName>
    </recommendedName>
</protein>
<sequence length="400" mass="44092">MMATPATASVSVPALKKSFDALQSWITRHGGVASDVVCERERGMGFGVKCLKDKREGEVVLYVPRRLHMDVNATYRHDMEWLLKGIQLPETVDGSVPPDLFMLQLGLVVLAERIKGNSFFQPYIDVLPASFVGLPLFFNSACLAALEETGQRAHVGSVSKSLMQLAKKISHRYVTTKRMFFESDAAGANGGGVGGGGEVEVDANLLGWALAISYTRSIWLPRSFPDSKQFIDALVFPARLVPLVDMINHEFFFDANCRLEWDAEGSVLVVANRDISAGEFLRYDYGRFARSQELPSSFYLTWYGFVPEGGPHDFLPFSFDKRLIQAGRDTFAPTASGGEDGALEISEWRADLLERLRLLGTDSDRLMKIKAGGYPAACRPLWTAASWPQCAFSLPGPSTS</sequence>
<evidence type="ECO:0000313" key="3">
    <source>
        <dbReference type="Proteomes" id="UP000041254"/>
    </source>
</evidence>
<reference evidence="2 3" key="1">
    <citation type="submission" date="2014-11" db="EMBL/GenBank/DDBJ databases">
        <authorList>
            <person name="Zhu J."/>
            <person name="Qi W."/>
            <person name="Song R."/>
        </authorList>
    </citation>
    <scope>NUCLEOTIDE SEQUENCE [LARGE SCALE GENOMIC DNA]</scope>
</reference>
<dbReference type="InterPro" id="IPR046341">
    <property type="entry name" value="SET_dom_sf"/>
</dbReference>
<evidence type="ECO:0000259" key="1">
    <source>
        <dbReference type="PROSITE" id="PS50280"/>
    </source>
</evidence>
<dbReference type="AlphaFoldDB" id="A0A0G4GL51"/>
<organism evidence="2 3">
    <name type="scientific">Vitrella brassicaformis (strain CCMP3155)</name>
    <dbReference type="NCBI Taxonomy" id="1169540"/>
    <lineage>
        <taxon>Eukaryota</taxon>
        <taxon>Sar</taxon>
        <taxon>Alveolata</taxon>
        <taxon>Colpodellida</taxon>
        <taxon>Vitrellaceae</taxon>
        <taxon>Vitrella</taxon>
    </lineage>
</organism>
<dbReference type="InParanoid" id="A0A0G4GL51"/>
<dbReference type="CDD" id="cd10527">
    <property type="entry name" value="SET_LSMT"/>
    <property type="match status" value="1"/>
</dbReference>
<dbReference type="SUPFAM" id="SSF82199">
    <property type="entry name" value="SET domain"/>
    <property type="match status" value="1"/>
</dbReference>